<accession>A0A210QE82</accession>
<proteinExistence type="predicted"/>
<dbReference type="Proteomes" id="UP000242188">
    <property type="component" value="Unassembled WGS sequence"/>
</dbReference>
<feature type="compositionally biased region" description="Pro residues" evidence="1">
    <location>
        <begin position="274"/>
        <end position="283"/>
    </location>
</feature>
<dbReference type="Pfam" id="PF00536">
    <property type="entry name" value="SAM_1"/>
    <property type="match status" value="1"/>
</dbReference>
<keyword evidence="4" id="KW-1185">Reference proteome</keyword>
<feature type="compositionally biased region" description="Polar residues" evidence="1">
    <location>
        <begin position="459"/>
        <end position="472"/>
    </location>
</feature>
<dbReference type="PANTHER" id="PTHR14454:SF11">
    <property type="entry name" value="SERRANO, ISOFORM F"/>
    <property type="match status" value="1"/>
</dbReference>
<dbReference type="Gene3D" id="1.10.150.50">
    <property type="entry name" value="Transcription Factor, Ets-1"/>
    <property type="match status" value="1"/>
</dbReference>
<dbReference type="AlphaFoldDB" id="A0A210QE82"/>
<feature type="region of interest" description="Disordered" evidence="1">
    <location>
        <begin position="227"/>
        <end position="299"/>
    </location>
</feature>
<sequence length="553" mass="61390">MDFVDFTQNSDVMEYMYKDEEELDWPEFFEIYKERFPLLVYITGGNYGETIYDDFCSDQIYRVQTYSNQRRIVAKATKVYDRYIDIYLSIPISTTHKFCVVRGHRSVQEAPKTLEEIVSENPFPIPVTFAPDVSEIYVGTSREDVSSYATILLTREYTENFLLGNCVMNGQVCKTVTVAAVSALISVAPASGIQGKSAEFFRKHLSKLQASLADVTYDRTVGNTSITKITSEGTGTGNILPKLNPPLLPVEHKPDTEKNESSDDSDDWYERPPEPTIKPPLPPRSEESPPTPIKKTTDAPLYPKKYYENAAIVHPIPSTSKTPAAPPRPQKKSVLPQTSTQKPATKLQSTGKSPVPGRGPLPDPTSSTVKENQLFSEADYMYMKEPDDMYEVLSNVPQPTTEIKSQTGEKKIPTVSSSGFGGNNIVPTVPTVASSGFGGNNIVPTVPTVSSSGFGGNNIVPTETKQEAASNQSDDKDKSTGGKQHLLALSVDDIGEYLRKMRLDKYVERFAEDMIDGVILGELTKENLKEDYGFRSVEQIKLWKFITDGYIPQ</sequence>
<gene>
    <name evidence="3" type="ORF">KP79_PYT01360</name>
</gene>
<dbReference type="InterPro" id="IPR001660">
    <property type="entry name" value="SAM"/>
</dbReference>
<feature type="region of interest" description="Disordered" evidence="1">
    <location>
        <begin position="317"/>
        <end position="372"/>
    </location>
</feature>
<evidence type="ECO:0000256" key="1">
    <source>
        <dbReference type="SAM" id="MobiDB-lite"/>
    </source>
</evidence>
<dbReference type="PANTHER" id="PTHR14454">
    <property type="entry name" value="GRB2-ASSOCIATED AND REGULATOR OF MAPK PROTEIN FAMILY MEMBER"/>
    <property type="match status" value="1"/>
</dbReference>
<evidence type="ECO:0000313" key="4">
    <source>
        <dbReference type="Proteomes" id="UP000242188"/>
    </source>
</evidence>
<feature type="compositionally biased region" description="Polar residues" evidence="1">
    <location>
        <begin position="335"/>
        <end position="352"/>
    </location>
</feature>
<feature type="domain" description="SAM" evidence="2">
    <location>
        <begin position="489"/>
        <end position="533"/>
    </location>
</feature>
<evidence type="ECO:0000259" key="2">
    <source>
        <dbReference type="PROSITE" id="PS50105"/>
    </source>
</evidence>
<dbReference type="STRING" id="6573.A0A210QE82"/>
<evidence type="ECO:0000313" key="3">
    <source>
        <dbReference type="EMBL" id="OWF47033.1"/>
    </source>
</evidence>
<dbReference type="EMBL" id="NEDP02004041">
    <property type="protein sequence ID" value="OWF47033.1"/>
    <property type="molecule type" value="Genomic_DNA"/>
</dbReference>
<organism evidence="3 4">
    <name type="scientific">Mizuhopecten yessoensis</name>
    <name type="common">Japanese scallop</name>
    <name type="synonym">Patinopecten yessoensis</name>
    <dbReference type="NCBI Taxonomy" id="6573"/>
    <lineage>
        <taxon>Eukaryota</taxon>
        <taxon>Metazoa</taxon>
        <taxon>Spiralia</taxon>
        <taxon>Lophotrochozoa</taxon>
        <taxon>Mollusca</taxon>
        <taxon>Bivalvia</taxon>
        <taxon>Autobranchia</taxon>
        <taxon>Pteriomorphia</taxon>
        <taxon>Pectinida</taxon>
        <taxon>Pectinoidea</taxon>
        <taxon>Pectinidae</taxon>
        <taxon>Mizuhopecten</taxon>
    </lineage>
</organism>
<dbReference type="InterPro" id="IPR052281">
    <property type="entry name" value="GAREM"/>
</dbReference>
<dbReference type="OrthoDB" id="6162354at2759"/>
<comment type="caution">
    <text evidence="3">The sequence shown here is derived from an EMBL/GenBank/DDBJ whole genome shotgun (WGS) entry which is preliminary data.</text>
</comment>
<dbReference type="InterPro" id="IPR013761">
    <property type="entry name" value="SAM/pointed_sf"/>
</dbReference>
<protein>
    <recommendedName>
        <fullName evidence="2">SAM domain-containing protein</fullName>
    </recommendedName>
</protein>
<dbReference type="PROSITE" id="PS50105">
    <property type="entry name" value="SAM_DOMAIN"/>
    <property type="match status" value="1"/>
</dbReference>
<name>A0A210QE82_MIZYE</name>
<feature type="compositionally biased region" description="Basic and acidic residues" evidence="1">
    <location>
        <begin position="250"/>
        <end position="261"/>
    </location>
</feature>
<dbReference type="SUPFAM" id="SSF47769">
    <property type="entry name" value="SAM/Pointed domain"/>
    <property type="match status" value="1"/>
</dbReference>
<feature type="region of interest" description="Disordered" evidence="1">
    <location>
        <begin position="453"/>
        <end position="484"/>
    </location>
</feature>
<reference evidence="3 4" key="1">
    <citation type="journal article" date="2017" name="Nat. Ecol. Evol.">
        <title>Scallop genome provides insights into evolution of bilaterian karyotype and development.</title>
        <authorList>
            <person name="Wang S."/>
            <person name="Zhang J."/>
            <person name="Jiao W."/>
            <person name="Li J."/>
            <person name="Xun X."/>
            <person name="Sun Y."/>
            <person name="Guo X."/>
            <person name="Huan P."/>
            <person name="Dong B."/>
            <person name="Zhang L."/>
            <person name="Hu X."/>
            <person name="Sun X."/>
            <person name="Wang J."/>
            <person name="Zhao C."/>
            <person name="Wang Y."/>
            <person name="Wang D."/>
            <person name="Huang X."/>
            <person name="Wang R."/>
            <person name="Lv J."/>
            <person name="Li Y."/>
            <person name="Zhang Z."/>
            <person name="Liu B."/>
            <person name="Lu W."/>
            <person name="Hui Y."/>
            <person name="Liang J."/>
            <person name="Zhou Z."/>
            <person name="Hou R."/>
            <person name="Li X."/>
            <person name="Liu Y."/>
            <person name="Li H."/>
            <person name="Ning X."/>
            <person name="Lin Y."/>
            <person name="Zhao L."/>
            <person name="Xing Q."/>
            <person name="Dou J."/>
            <person name="Li Y."/>
            <person name="Mao J."/>
            <person name="Guo H."/>
            <person name="Dou H."/>
            <person name="Li T."/>
            <person name="Mu C."/>
            <person name="Jiang W."/>
            <person name="Fu Q."/>
            <person name="Fu X."/>
            <person name="Miao Y."/>
            <person name="Liu J."/>
            <person name="Yu Q."/>
            <person name="Li R."/>
            <person name="Liao H."/>
            <person name="Li X."/>
            <person name="Kong Y."/>
            <person name="Jiang Z."/>
            <person name="Chourrout D."/>
            <person name="Li R."/>
            <person name="Bao Z."/>
        </authorList>
    </citation>
    <scope>NUCLEOTIDE SEQUENCE [LARGE SCALE GENOMIC DNA]</scope>
    <source>
        <strain evidence="3 4">PY_sf001</strain>
    </source>
</reference>